<dbReference type="AlphaFoldDB" id="A0A327R4B7"/>
<accession>A0A327R4B7</accession>
<protein>
    <submittedName>
        <fullName evidence="1">Uncharacterized protein</fullName>
    </submittedName>
</protein>
<sequence>MRKSLQLTPQLLEQLALLQSLQTLLAAANKKPSTNWGAGTCAQRKEFGRAATTAAAVRHAFKETMEYINDKGMYRRLSSQLFKTLKQDTIHPLGERTVEAGNIAQLKGFEFNSQTKFRRLFTAPYHVALNRQQGHAQVTIPAFQAGSEVHAPKNSTHFKLIATIHAINFDTYSYNSTCVTSEYQSIYQSIPEQIFQLPFQPNDNRHLFVSIGIVFVDVENNRAYKVKGGTCNAMQITHVFDKAEWKPIPQTVKKIRPKVFTISNKTCTFAIPPYVAIGAPILRRHTVIHKQPRTRVRKQLARKE</sequence>
<evidence type="ECO:0000313" key="1">
    <source>
        <dbReference type="EMBL" id="RAJ10792.1"/>
    </source>
</evidence>
<dbReference type="RefSeq" id="WP_111595919.1">
    <property type="nucleotide sequence ID" value="NZ_QLLL01000001.1"/>
</dbReference>
<comment type="caution">
    <text evidence="1">The sequence shown here is derived from an EMBL/GenBank/DDBJ whole genome shotgun (WGS) entry which is preliminary data.</text>
</comment>
<keyword evidence="2" id="KW-1185">Reference proteome</keyword>
<reference evidence="1 2" key="1">
    <citation type="submission" date="2018-06" db="EMBL/GenBank/DDBJ databases">
        <title>Genomic Encyclopedia of Archaeal and Bacterial Type Strains, Phase II (KMG-II): from individual species to whole genera.</title>
        <authorList>
            <person name="Goeker M."/>
        </authorList>
    </citation>
    <scope>NUCLEOTIDE SEQUENCE [LARGE SCALE GENOMIC DNA]</scope>
    <source>
        <strain evidence="1 2">DSM 23857</strain>
    </source>
</reference>
<organism evidence="1 2">
    <name type="scientific">Chitinophaga skermanii</name>
    <dbReference type="NCBI Taxonomy" id="331697"/>
    <lineage>
        <taxon>Bacteria</taxon>
        <taxon>Pseudomonadati</taxon>
        <taxon>Bacteroidota</taxon>
        <taxon>Chitinophagia</taxon>
        <taxon>Chitinophagales</taxon>
        <taxon>Chitinophagaceae</taxon>
        <taxon>Chitinophaga</taxon>
    </lineage>
</organism>
<proteinExistence type="predicted"/>
<dbReference type="EMBL" id="QLLL01000001">
    <property type="protein sequence ID" value="RAJ10792.1"/>
    <property type="molecule type" value="Genomic_DNA"/>
</dbReference>
<dbReference type="OrthoDB" id="648606at2"/>
<evidence type="ECO:0000313" key="2">
    <source>
        <dbReference type="Proteomes" id="UP000249547"/>
    </source>
</evidence>
<name>A0A327R4B7_9BACT</name>
<gene>
    <name evidence="1" type="ORF">LX64_00399</name>
</gene>
<dbReference type="Proteomes" id="UP000249547">
    <property type="component" value="Unassembled WGS sequence"/>
</dbReference>